<evidence type="ECO:0000313" key="1">
    <source>
        <dbReference type="EMBL" id="GJS62423.1"/>
    </source>
</evidence>
<gene>
    <name evidence="1" type="ORF">Tco_0657207</name>
</gene>
<sequence>MRGQCEQSMFFCEKIVALSGEVKEHKASLERMLLESKKWAGYQVENVKRDRAEVVSKVVPYVAMELVHSDELGRLDGKLASASVFYGRCAAFEEVANIKESFNLSKVKGYRSSYKKEHTKARNDVATATFPFLYEVVADPSALIEALLSKKP</sequence>
<protein>
    <submittedName>
        <fullName evidence="1">Uncharacterized protein</fullName>
    </submittedName>
</protein>
<evidence type="ECO:0000313" key="2">
    <source>
        <dbReference type="Proteomes" id="UP001151760"/>
    </source>
</evidence>
<organism evidence="1 2">
    <name type="scientific">Tanacetum coccineum</name>
    <dbReference type="NCBI Taxonomy" id="301880"/>
    <lineage>
        <taxon>Eukaryota</taxon>
        <taxon>Viridiplantae</taxon>
        <taxon>Streptophyta</taxon>
        <taxon>Embryophyta</taxon>
        <taxon>Tracheophyta</taxon>
        <taxon>Spermatophyta</taxon>
        <taxon>Magnoliopsida</taxon>
        <taxon>eudicotyledons</taxon>
        <taxon>Gunneridae</taxon>
        <taxon>Pentapetalae</taxon>
        <taxon>asterids</taxon>
        <taxon>campanulids</taxon>
        <taxon>Asterales</taxon>
        <taxon>Asteraceae</taxon>
        <taxon>Asteroideae</taxon>
        <taxon>Anthemideae</taxon>
        <taxon>Anthemidinae</taxon>
        <taxon>Tanacetum</taxon>
    </lineage>
</organism>
<comment type="caution">
    <text evidence="1">The sequence shown here is derived from an EMBL/GenBank/DDBJ whole genome shotgun (WGS) entry which is preliminary data.</text>
</comment>
<accession>A0ABQ4XBP9</accession>
<reference evidence="1" key="1">
    <citation type="journal article" date="2022" name="Int. J. Mol. Sci.">
        <title>Draft Genome of Tanacetum Coccineum: Genomic Comparison of Closely Related Tanacetum-Family Plants.</title>
        <authorList>
            <person name="Yamashiro T."/>
            <person name="Shiraishi A."/>
            <person name="Nakayama K."/>
            <person name="Satake H."/>
        </authorList>
    </citation>
    <scope>NUCLEOTIDE SEQUENCE</scope>
</reference>
<proteinExistence type="predicted"/>
<reference evidence="1" key="2">
    <citation type="submission" date="2022-01" db="EMBL/GenBank/DDBJ databases">
        <authorList>
            <person name="Yamashiro T."/>
            <person name="Shiraishi A."/>
            <person name="Satake H."/>
            <person name="Nakayama K."/>
        </authorList>
    </citation>
    <scope>NUCLEOTIDE SEQUENCE</scope>
</reference>
<dbReference type="EMBL" id="BQNB010009359">
    <property type="protein sequence ID" value="GJS62423.1"/>
    <property type="molecule type" value="Genomic_DNA"/>
</dbReference>
<keyword evidence="2" id="KW-1185">Reference proteome</keyword>
<name>A0ABQ4XBP9_9ASTR</name>
<dbReference type="Proteomes" id="UP001151760">
    <property type="component" value="Unassembled WGS sequence"/>
</dbReference>